<name>A0A0A9DTY8_ARUDO</name>
<accession>A0A0A9DTY8</accession>
<dbReference type="EMBL" id="GBRH01206614">
    <property type="protein sequence ID" value="JAD91281.1"/>
    <property type="molecule type" value="Transcribed_RNA"/>
</dbReference>
<reference evidence="1" key="1">
    <citation type="submission" date="2014-09" db="EMBL/GenBank/DDBJ databases">
        <authorList>
            <person name="Magalhaes I.L.F."/>
            <person name="Oliveira U."/>
            <person name="Santos F.R."/>
            <person name="Vidigal T.H.D.A."/>
            <person name="Brescovit A.D."/>
            <person name="Santos A.J."/>
        </authorList>
    </citation>
    <scope>NUCLEOTIDE SEQUENCE</scope>
    <source>
        <tissue evidence="1">Shoot tissue taken approximately 20 cm above the soil surface</tissue>
    </source>
</reference>
<sequence length="25" mass="2985">MSKYPAYCKAMMLLKIYWLSVLSML</sequence>
<proteinExistence type="predicted"/>
<protein>
    <submittedName>
        <fullName evidence="1">TOR</fullName>
    </submittedName>
</protein>
<reference evidence="1" key="2">
    <citation type="journal article" date="2015" name="Data Brief">
        <title>Shoot transcriptome of the giant reed, Arundo donax.</title>
        <authorList>
            <person name="Barrero R.A."/>
            <person name="Guerrero F.D."/>
            <person name="Moolhuijzen P."/>
            <person name="Goolsby J.A."/>
            <person name="Tidwell J."/>
            <person name="Bellgard S.E."/>
            <person name="Bellgard M.I."/>
        </authorList>
    </citation>
    <scope>NUCLEOTIDE SEQUENCE</scope>
    <source>
        <tissue evidence="1">Shoot tissue taken approximately 20 cm above the soil surface</tissue>
    </source>
</reference>
<dbReference type="AlphaFoldDB" id="A0A0A9DTY8"/>
<evidence type="ECO:0000313" key="1">
    <source>
        <dbReference type="EMBL" id="JAD91281.1"/>
    </source>
</evidence>
<organism evidence="1">
    <name type="scientific">Arundo donax</name>
    <name type="common">Giant reed</name>
    <name type="synonym">Donax arundinaceus</name>
    <dbReference type="NCBI Taxonomy" id="35708"/>
    <lineage>
        <taxon>Eukaryota</taxon>
        <taxon>Viridiplantae</taxon>
        <taxon>Streptophyta</taxon>
        <taxon>Embryophyta</taxon>
        <taxon>Tracheophyta</taxon>
        <taxon>Spermatophyta</taxon>
        <taxon>Magnoliopsida</taxon>
        <taxon>Liliopsida</taxon>
        <taxon>Poales</taxon>
        <taxon>Poaceae</taxon>
        <taxon>PACMAD clade</taxon>
        <taxon>Arundinoideae</taxon>
        <taxon>Arundineae</taxon>
        <taxon>Arundo</taxon>
    </lineage>
</organism>